<proteinExistence type="predicted"/>
<dbReference type="Proteomes" id="UP000261140">
    <property type="component" value="Unassembled WGS sequence"/>
</dbReference>
<dbReference type="SUPFAM" id="SSF53448">
    <property type="entry name" value="Nucleotide-diphospho-sugar transferases"/>
    <property type="match status" value="1"/>
</dbReference>
<keyword evidence="1" id="KW-0328">Glycosyltransferase</keyword>
<dbReference type="InterPro" id="IPR001173">
    <property type="entry name" value="Glyco_trans_2-like"/>
</dbReference>
<protein>
    <submittedName>
        <fullName evidence="4">Glycosyltransferase</fullName>
    </submittedName>
</protein>
<sequence>MIGSVNDSLVSIIVPIYNAEKYLDSCIQSVLRQTYTNWELILIDDGSTDKSGRIAEEYGFADERITVFHQKNLGVSLARNQGIDEATGNYVVFLDADDELIEDCLAKTVNIAEETNADVVAGRSCENQELFQDRIIWTGAEALENSLKDHLFTYSACAKLIRRDFIGKTRFTPDIRINEDSYFVFQLLCKQNVFVLTNDVIYFYRANSESSSRTVFSEKYFDILKVSDLKYKKIEEQFPQMHDLAKNMLLKARMNVLRILAVRTRDEYRDVEKKLLEYILDNKEDYIPSSKECNQWMFILSHHLFYVYKFAHYIVK</sequence>
<evidence type="ECO:0000256" key="2">
    <source>
        <dbReference type="ARBA" id="ARBA00022679"/>
    </source>
</evidence>
<dbReference type="InterPro" id="IPR029044">
    <property type="entry name" value="Nucleotide-diphossugar_trans"/>
</dbReference>
<dbReference type="GO" id="GO:0016757">
    <property type="term" value="F:glycosyltransferase activity"/>
    <property type="evidence" value="ECO:0007669"/>
    <property type="project" value="UniProtKB-KW"/>
</dbReference>
<feature type="domain" description="Glycosyltransferase 2-like" evidence="3">
    <location>
        <begin position="11"/>
        <end position="166"/>
    </location>
</feature>
<dbReference type="AlphaFoldDB" id="A0A3E2T4Z4"/>
<evidence type="ECO:0000313" key="5">
    <source>
        <dbReference type="Proteomes" id="UP000261140"/>
    </source>
</evidence>
<dbReference type="Gene3D" id="3.90.550.10">
    <property type="entry name" value="Spore Coat Polysaccharide Biosynthesis Protein SpsA, Chain A"/>
    <property type="match status" value="1"/>
</dbReference>
<comment type="caution">
    <text evidence="4">The sequence shown here is derived from an EMBL/GenBank/DDBJ whole genome shotgun (WGS) entry which is preliminary data.</text>
</comment>
<dbReference type="PANTHER" id="PTHR22916">
    <property type="entry name" value="GLYCOSYLTRANSFERASE"/>
    <property type="match status" value="1"/>
</dbReference>
<name>A0A3E2T4Z4_9FIRM</name>
<evidence type="ECO:0000256" key="1">
    <source>
        <dbReference type="ARBA" id="ARBA00022676"/>
    </source>
</evidence>
<gene>
    <name evidence="4" type="ORF">DWZ89_11430</name>
</gene>
<keyword evidence="2 4" id="KW-0808">Transferase</keyword>
<dbReference type="RefSeq" id="WP_117506053.1">
    <property type="nucleotide sequence ID" value="NZ_QVEQ01000012.1"/>
</dbReference>
<dbReference type="Pfam" id="PF00535">
    <property type="entry name" value="Glycos_transf_2"/>
    <property type="match status" value="1"/>
</dbReference>
<dbReference type="PANTHER" id="PTHR22916:SF51">
    <property type="entry name" value="GLYCOSYLTRANSFERASE EPSH-RELATED"/>
    <property type="match status" value="1"/>
</dbReference>
<evidence type="ECO:0000259" key="3">
    <source>
        <dbReference type="Pfam" id="PF00535"/>
    </source>
</evidence>
<dbReference type="EMBL" id="QVEQ01000012">
    <property type="protein sequence ID" value="RGB69339.1"/>
    <property type="molecule type" value="Genomic_DNA"/>
</dbReference>
<reference evidence="4 5" key="1">
    <citation type="submission" date="2018-08" db="EMBL/GenBank/DDBJ databases">
        <title>A genome reference for cultivated species of the human gut microbiota.</title>
        <authorList>
            <person name="Zou Y."/>
            <person name="Xue W."/>
            <person name="Luo G."/>
        </authorList>
    </citation>
    <scope>NUCLEOTIDE SEQUENCE [LARGE SCALE GENOMIC DNA]</scope>
    <source>
        <strain evidence="4 5">AF36-11AT</strain>
    </source>
</reference>
<dbReference type="CDD" id="cd00761">
    <property type="entry name" value="Glyco_tranf_GTA_type"/>
    <property type="match status" value="1"/>
</dbReference>
<accession>A0A3E2T4Z4</accession>
<evidence type="ECO:0000313" key="4">
    <source>
        <dbReference type="EMBL" id="RGB69339.1"/>
    </source>
</evidence>
<organism evidence="4 5">
    <name type="scientific">Faecalibacterium prausnitzii</name>
    <dbReference type="NCBI Taxonomy" id="853"/>
    <lineage>
        <taxon>Bacteria</taxon>
        <taxon>Bacillati</taxon>
        <taxon>Bacillota</taxon>
        <taxon>Clostridia</taxon>
        <taxon>Eubacteriales</taxon>
        <taxon>Oscillospiraceae</taxon>
        <taxon>Faecalibacterium</taxon>
    </lineage>
</organism>